<dbReference type="AlphaFoldDB" id="A0A2B7XYY1"/>
<dbReference type="Gene3D" id="3.40.50.300">
    <property type="entry name" value="P-loop containing nucleotide triphosphate hydrolases"/>
    <property type="match status" value="1"/>
</dbReference>
<dbReference type="OrthoDB" id="3171351at2759"/>
<sequence length="434" mass="49576">MSLKNTKMDRMSPRTAEQAGLMLSVESQPDGKRHRKLVQMRPPVLVEIAKHCKEQRRQLIEFFSRNYKDFDDAKASLSPPDVTVDIPYPFCGTVIPKRFALRGKKSNEKFHYMGREIFSQLVDKFDKMKDDARFGNLWVYGLMGYGKSHLLATLTCFLTAQGYQVIYLPDARVCHKDPVDYFPQSMLLTWADFPEKVEEIRYLNNVKACITGGIIVSEEVPAEYVDHRFFDEKEGRGYCLCGAVREAVTNHLGELGTILLSTDDSFKAMNQAISNSSVARYFLEHVILRSIALNRLACLNIPPAIPQLFFKGFPSYNTDLTNALYVSNSYNFSGINAVFLRTDPENNTAELIPIQITIQKAHAYNRSSEEQFFRNWSSWRTCLFGYSVSSTFLWITADGTHGTTYRKSYATCGHPDKVLWPDYNSVCIPLREVN</sequence>
<protein>
    <submittedName>
        <fullName evidence="1">Uncharacterized protein</fullName>
    </submittedName>
</protein>
<proteinExistence type="predicted"/>
<name>A0A2B7XYY1_9EURO</name>
<keyword evidence="2" id="KW-1185">Reference proteome</keyword>
<evidence type="ECO:0000313" key="2">
    <source>
        <dbReference type="Proteomes" id="UP000223968"/>
    </source>
</evidence>
<dbReference type="STRING" id="1447875.A0A2B7XYY1"/>
<comment type="caution">
    <text evidence="1">The sequence shown here is derived from an EMBL/GenBank/DDBJ whole genome shotgun (WGS) entry which is preliminary data.</text>
</comment>
<dbReference type="InterPro" id="IPR027417">
    <property type="entry name" value="P-loop_NTPase"/>
</dbReference>
<evidence type="ECO:0000313" key="1">
    <source>
        <dbReference type="EMBL" id="PGH14230.1"/>
    </source>
</evidence>
<dbReference type="EMBL" id="PDNB01000037">
    <property type="protein sequence ID" value="PGH14230.1"/>
    <property type="molecule type" value="Genomic_DNA"/>
</dbReference>
<organism evidence="1 2">
    <name type="scientific">Helicocarpus griseus UAMH5409</name>
    <dbReference type="NCBI Taxonomy" id="1447875"/>
    <lineage>
        <taxon>Eukaryota</taxon>
        <taxon>Fungi</taxon>
        <taxon>Dikarya</taxon>
        <taxon>Ascomycota</taxon>
        <taxon>Pezizomycotina</taxon>
        <taxon>Eurotiomycetes</taxon>
        <taxon>Eurotiomycetidae</taxon>
        <taxon>Onygenales</taxon>
        <taxon>Ajellomycetaceae</taxon>
        <taxon>Helicocarpus</taxon>
    </lineage>
</organism>
<dbReference type="Proteomes" id="UP000223968">
    <property type="component" value="Unassembled WGS sequence"/>
</dbReference>
<reference evidence="1 2" key="1">
    <citation type="submission" date="2017-10" db="EMBL/GenBank/DDBJ databases">
        <title>Comparative genomics in systemic dimorphic fungi from Ajellomycetaceae.</title>
        <authorList>
            <person name="Munoz J.F."/>
            <person name="Mcewen J.G."/>
            <person name="Clay O.K."/>
            <person name="Cuomo C.A."/>
        </authorList>
    </citation>
    <scope>NUCLEOTIDE SEQUENCE [LARGE SCALE GENOMIC DNA]</scope>
    <source>
        <strain evidence="1 2">UAMH5409</strain>
    </source>
</reference>
<dbReference type="SUPFAM" id="SSF52540">
    <property type="entry name" value="P-loop containing nucleoside triphosphate hydrolases"/>
    <property type="match status" value="1"/>
</dbReference>
<accession>A0A2B7XYY1</accession>
<gene>
    <name evidence="1" type="ORF">AJ79_03205</name>
</gene>